<keyword evidence="2" id="KW-1185">Reference proteome</keyword>
<sequence length="81" mass="9313">MTDQIKKAPLASLTDTQRLVYHWAKRLNYPGTPELIRESRYLSEPALTMSRVRSTLNSLSKKGLVKVVPQSDDVERWQICP</sequence>
<evidence type="ECO:0008006" key="3">
    <source>
        <dbReference type="Google" id="ProtNLM"/>
    </source>
</evidence>
<evidence type="ECO:0000313" key="1">
    <source>
        <dbReference type="EMBL" id="GBQ85405.1"/>
    </source>
</evidence>
<name>A0ABQ0PZF5_9PROT</name>
<dbReference type="EMBL" id="BAPF01000054">
    <property type="protein sequence ID" value="GBQ85405.1"/>
    <property type="molecule type" value="Genomic_DNA"/>
</dbReference>
<proteinExistence type="predicted"/>
<organism evidence="1 2">
    <name type="scientific">Acetobacter malorum DSM 14337</name>
    <dbReference type="NCBI Taxonomy" id="1307910"/>
    <lineage>
        <taxon>Bacteria</taxon>
        <taxon>Pseudomonadati</taxon>
        <taxon>Pseudomonadota</taxon>
        <taxon>Alphaproteobacteria</taxon>
        <taxon>Acetobacterales</taxon>
        <taxon>Acetobacteraceae</taxon>
        <taxon>Acetobacter</taxon>
    </lineage>
</organism>
<comment type="caution">
    <text evidence="1">The sequence shown here is derived from an EMBL/GenBank/DDBJ whole genome shotgun (WGS) entry which is preliminary data.</text>
</comment>
<evidence type="ECO:0000313" key="2">
    <source>
        <dbReference type="Proteomes" id="UP001065047"/>
    </source>
</evidence>
<dbReference type="Proteomes" id="UP001065047">
    <property type="component" value="Unassembled WGS sequence"/>
</dbReference>
<protein>
    <recommendedName>
        <fullName evidence="3">LexA repressor DNA-binding domain-containing protein</fullName>
    </recommendedName>
</protein>
<dbReference type="RefSeq" id="WP_156476997.1">
    <property type="nucleotide sequence ID" value="NZ_BAPF01000054.1"/>
</dbReference>
<reference evidence="1" key="1">
    <citation type="submission" date="2013-04" db="EMBL/GenBank/DDBJ databases">
        <title>The genome sequencing project of 58 acetic acid bacteria.</title>
        <authorList>
            <person name="Okamoto-Kainuma A."/>
            <person name="Ishikawa M."/>
            <person name="Umino S."/>
            <person name="Koizumi Y."/>
            <person name="Shiwa Y."/>
            <person name="Yoshikawa H."/>
            <person name="Matsutani M."/>
            <person name="Matsushita K."/>
        </authorList>
    </citation>
    <scope>NUCLEOTIDE SEQUENCE</scope>
    <source>
        <strain evidence="1">DSM 14337</strain>
    </source>
</reference>
<dbReference type="GeneID" id="47230214"/>
<accession>A0ABQ0PZF5</accession>
<gene>
    <name evidence="1" type="ORF">AA14337_3063</name>
</gene>